<organism evidence="8 9">
    <name type="scientific">Burkholderia vietnamiensis</name>
    <dbReference type="NCBI Taxonomy" id="60552"/>
    <lineage>
        <taxon>Bacteria</taxon>
        <taxon>Pseudomonadati</taxon>
        <taxon>Pseudomonadota</taxon>
        <taxon>Betaproteobacteria</taxon>
        <taxon>Burkholderiales</taxon>
        <taxon>Burkholderiaceae</taxon>
        <taxon>Burkholderia</taxon>
        <taxon>Burkholderia cepacia complex</taxon>
    </lineage>
</organism>
<keyword evidence="5 7" id="KW-1133">Transmembrane helix</keyword>
<dbReference type="AlphaFoldDB" id="A0AA45BFA5"/>
<feature type="transmembrane region" description="Helical" evidence="7">
    <location>
        <begin position="142"/>
        <end position="159"/>
    </location>
</feature>
<evidence type="ECO:0000256" key="6">
    <source>
        <dbReference type="ARBA" id="ARBA00023136"/>
    </source>
</evidence>
<dbReference type="GO" id="GO:0005886">
    <property type="term" value="C:plasma membrane"/>
    <property type="evidence" value="ECO:0007669"/>
    <property type="project" value="UniProtKB-SubCell"/>
</dbReference>
<feature type="transmembrane region" description="Helical" evidence="7">
    <location>
        <begin position="441"/>
        <end position="459"/>
    </location>
</feature>
<feature type="transmembrane region" description="Helical" evidence="7">
    <location>
        <begin position="386"/>
        <end position="406"/>
    </location>
</feature>
<evidence type="ECO:0000256" key="2">
    <source>
        <dbReference type="ARBA" id="ARBA00007430"/>
    </source>
</evidence>
<accession>A0AA45BFA5</accession>
<evidence type="ECO:0000313" key="8">
    <source>
        <dbReference type="EMBL" id="PRH42596.1"/>
    </source>
</evidence>
<dbReference type="Proteomes" id="UP000237632">
    <property type="component" value="Unassembled WGS sequence"/>
</dbReference>
<dbReference type="Pfam" id="PF13440">
    <property type="entry name" value="Polysacc_synt_3"/>
    <property type="match status" value="1"/>
</dbReference>
<evidence type="ECO:0000313" key="9">
    <source>
        <dbReference type="Proteomes" id="UP000237632"/>
    </source>
</evidence>
<feature type="transmembrane region" description="Helical" evidence="7">
    <location>
        <begin position="261"/>
        <end position="282"/>
    </location>
</feature>
<evidence type="ECO:0000256" key="1">
    <source>
        <dbReference type="ARBA" id="ARBA00004651"/>
    </source>
</evidence>
<keyword evidence="3" id="KW-1003">Cell membrane</keyword>
<feature type="transmembrane region" description="Helical" evidence="7">
    <location>
        <begin position="342"/>
        <end position="365"/>
    </location>
</feature>
<protein>
    <submittedName>
        <fullName evidence="8">Polysaccharide biosynthesis protein</fullName>
    </submittedName>
</protein>
<evidence type="ECO:0000256" key="3">
    <source>
        <dbReference type="ARBA" id="ARBA00022475"/>
    </source>
</evidence>
<feature type="transmembrane region" description="Helical" evidence="7">
    <location>
        <begin position="471"/>
        <end position="493"/>
    </location>
</feature>
<comment type="subcellular location">
    <subcellularLocation>
        <location evidence="1">Cell membrane</location>
        <topology evidence="1">Multi-pass membrane protein</topology>
    </subcellularLocation>
</comment>
<keyword evidence="6 7" id="KW-0472">Membrane</keyword>
<dbReference type="PANTHER" id="PTHR30250">
    <property type="entry name" value="PST FAMILY PREDICTED COLANIC ACID TRANSPORTER"/>
    <property type="match status" value="1"/>
</dbReference>
<sequence>MKPSTEPALREFAPHAAPAHAHAQAHASPGGERLGARTVRGLAWALVQAWGGKLVTLVTYLLVARWLGPADVGLAAAVTLSLSLVLMIAEGGLGDAVVQRAALADDDLEWPFAFSIGMAVVLAAVLFALAARVEAWLGVPGLAPYLRVAAAFVPIGSAGSFQEALYKRRLDFRTLAMRQLVSVSVAGAVAVALAVAGAGAWSLIAQAATFMTVSAAWLWRRPVWRPRGRRNVSTFAPLARFGAHVVAARLIDWWATRTVDLIVVALYGAAGLGIYAIGARLYQTALELLCRAATDVALAVLSRVAHDAERMAATYVDVTGLAAMTAAPLFVLMAVLSHDITIVLFGARWAASAAVMTPLMALGAVQTVQFVNGAFLAARGRPHVTMWLTLVKLALVLATMVAVPSQRVAQLAWLYVGAVLCITPLSFGAVVVELAVDRTRLLGRLVPPYLIALGCAAIVRQAGVHFGGVPVLVRLPLLIVCFASAYVGATWMLRRDAARRTVSMLIALRAARSAT</sequence>
<comment type="caution">
    <text evidence="8">The sequence shown here is derived from an EMBL/GenBank/DDBJ whole genome shotgun (WGS) entry which is preliminary data.</text>
</comment>
<feature type="transmembrane region" description="Helical" evidence="7">
    <location>
        <begin position="412"/>
        <end position="434"/>
    </location>
</feature>
<proteinExistence type="inferred from homology"/>
<dbReference type="RefSeq" id="WP_060081070.1">
    <property type="nucleotide sequence ID" value="NZ_CADFEY010000016.1"/>
</dbReference>
<feature type="transmembrane region" description="Helical" evidence="7">
    <location>
        <begin position="180"/>
        <end position="197"/>
    </location>
</feature>
<comment type="similarity">
    <text evidence="2">Belongs to the polysaccharide synthase family.</text>
</comment>
<feature type="transmembrane region" description="Helical" evidence="7">
    <location>
        <begin position="74"/>
        <end position="98"/>
    </location>
</feature>
<feature type="transmembrane region" description="Helical" evidence="7">
    <location>
        <begin position="110"/>
        <end position="130"/>
    </location>
</feature>
<dbReference type="EMBL" id="PVHK01000057">
    <property type="protein sequence ID" value="PRH42596.1"/>
    <property type="molecule type" value="Genomic_DNA"/>
</dbReference>
<gene>
    <name evidence="8" type="ORF">C6T65_09345</name>
</gene>
<feature type="transmembrane region" description="Helical" evidence="7">
    <location>
        <begin position="42"/>
        <end position="62"/>
    </location>
</feature>
<evidence type="ECO:0000256" key="7">
    <source>
        <dbReference type="SAM" id="Phobius"/>
    </source>
</evidence>
<name>A0AA45BFA5_BURVI</name>
<dbReference type="InterPro" id="IPR050833">
    <property type="entry name" value="Poly_Biosynth_Transport"/>
</dbReference>
<feature type="transmembrane region" description="Helical" evidence="7">
    <location>
        <begin position="312"/>
        <end position="336"/>
    </location>
</feature>
<dbReference type="PANTHER" id="PTHR30250:SF10">
    <property type="entry name" value="LIPOPOLYSACCHARIDE BIOSYNTHESIS PROTEIN WZXC"/>
    <property type="match status" value="1"/>
</dbReference>
<evidence type="ECO:0000256" key="5">
    <source>
        <dbReference type="ARBA" id="ARBA00022989"/>
    </source>
</evidence>
<keyword evidence="4 7" id="KW-0812">Transmembrane</keyword>
<reference evidence="8 9" key="1">
    <citation type="submission" date="2018-03" db="EMBL/GenBank/DDBJ databases">
        <authorList>
            <person name="Nguyen K."/>
            <person name="Fouts D."/>
            <person name="Sutton G."/>
        </authorList>
    </citation>
    <scope>NUCLEOTIDE SEQUENCE [LARGE SCALE GENOMIC DNA]</scope>
    <source>
        <strain evidence="8 9">AU3578</strain>
    </source>
</reference>
<evidence type="ECO:0000256" key="4">
    <source>
        <dbReference type="ARBA" id="ARBA00022692"/>
    </source>
</evidence>